<comment type="similarity">
    <text evidence="1">Belongs to the peptidase M24 family.</text>
</comment>
<dbReference type="InterPro" id="IPR047113">
    <property type="entry name" value="PA2G4/ARX1"/>
</dbReference>
<dbReference type="InterPro" id="IPR000994">
    <property type="entry name" value="Pept_M24"/>
</dbReference>
<dbReference type="Proteomes" id="UP001165065">
    <property type="component" value="Unassembled WGS sequence"/>
</dbReference>
<feature type="region of interest" description="Disordered" evidence="2">
    <location>
        <begin position="1"/>
        <end position="27"/>
    </location>
</feature>
<dbReference type="AlphaFoldDB" id="A0A9W7GP25"/>
<dbReference type="OrthoDB" id="5876363at2759"/>
<evidence type="ECO:0000259" key="3">
    <source>
        <dbReference type="Pfam" id="PF00557"/>
    </source>
</evidence>
<dbReference type="InterPro" id="IPR036390">
    <property type="entry name" value="WH_DNA-bd_sf"/>
</dbReference>
<dbReference type="SUPFAM" id="SSF46785">
    <property type="entry name" value="Winged helix' DNA-binding domain"/>
    <property type="match status" value="1"/>
</dbReference>
<dbReference type="SUPFAM" id="SSF55920">
    <property type="entry name" value="Creatinase/aminopeptidase"/>
    <property type="match status" value="1"/>
</dbReference>
<gene>
    <name evidence="4" type="ORF">TrCOL_g4775</name>
</gene>
<dbReference type="CDD" id="cd01089">
    <property type="entry name" value="PA2G4-like"/>
    <property type="match status" value="1"/>
</dbReference>
<name>A0A9W7GP25_9STRA</name>
<organism evidence="4 5">
    <name type="scientific">Triparma columacea</name>
    <dbReference type="NCBI Taxonomy" id="722753"/>
    <lineage>
        <taxon>Eukaryota</taxon>
        <taxon>Sar</taxon>
        <taxon>Stramenopiles</taxon>
        <taxon>Ochrophyta</taxon>
        <taxon>Bolidophyceae</taxon>
        <taxon>Parmales</taxon>
        <taxon>Triparmaceae</taxon>
        <taxon>Triparma</taxon>
    </lineage>
</organism>
<dbReference type="Gene3D" id="3.90.230.10">
    <property type="entry name" value="Creatinase/methionine aminopeptidase superfamily"/>
    <property type="match status" value="1"/>
</dbReference>
<dbReference type="Gene3D" id="1.10.10.10">
    <property type="entry name" value="Winged helix-like DNA-binding domain superfamily/Winged helix DNA-binding domain"/>
    <property type="match status" value="1"/>
</dbReference>
<accession>A0A9W7GP25</accession>
<dbReference type="PANTHER" id="PTHR10804:SF11">
    <property type="entry name" value="PROLIFERATION-ASSOCIATED PROTEIN 2G4"/>
    <property type="match status" value="1"/>
</dbReference>
<evidence type="ECO:0000256" key="2">
    <source>
        <dbReference type="SAM" id="MobiDB-lite"/>
    </source>
</evidence>
<dbReference type="Pfam" id="PF00557">
    <property type="entry name" value="Peptidase_M24"/>
    <property type="match status" value="1"/>
</dbReference>
<proteinExistence type="inferred from homology"/>
<keyword evidence="5" id="KW-1185">Reference proteome</keyword>
<evidence type="ECO:0000313" key="5">
    <source>
        <dbReference type="Proteomes" id="UP001165065"/>
    </source>
</evidence>
<evidence type="ECO:0000256" key="1">
    <source>
        <dbReference type="ARBA" id="ARBA00007319"/>
    </source>
</evidence>
<reference evidence="5" key="1">
    <citation type="journal article" date="2023" name="Commun. Biol.">
        <title>Genome analysis of Parmales, the sister group of diatoms, reveals the evolutionary specialization of diatoms from phago-mixotrophs to photoautotrophs.</title>
        <authorList>
            <person name="Ban H."/>
            <person name="Sato S."/>
            <person name="Yoshikawa S."/>
            <person name="Yamada K."/>
            <person name="Nakamura Y."/>
            <person name="Ichinomiya M."/>
            <person name="Sato N."/>
            <person name="Blanc-Mathieu R."/>
            <person name="Endo H."/>
            <person name="Kuwata A."/>
            <person name="Ogata H."/>
        </authorList>
    </citation>
    <scope>NUCLEOTIDE SEQUENCE [LARGE SCALE GENOMIC DNA]</scope>
</reference>
<protein>
    <recommendedName>
        <fullName evidence="3">Peptidase M24 domain-containing protein</fullName>
    </recommendedName>
</protein>
<feature type="compositionally biased region" description="Basic residues" evidence="2">
    <location>
        <begin position="396"/>
        <end position="414"/>
    </location>
</feature>
<evidence type="ECO:0000313" key="4">
    <source>
        <dbReference type="EMBL" id="GMI47508.1"/>
    </source>
</evidence>
<feature type="region of interest" description="Disordered" evidence="2">
    <location>
        <begin position="390"/>
        <end position="414"/>
    </location>
</feature>
<comment type="caution">
    <text evidence="4">The sequence shown here is derived from an EMBL/GenBank/DDBJ whole genome shotgun (WGS) entry which is preliminary data.</text>
</comment>
<dbReference type="FunFam" id="1.10.10.10:FF:000029">
    <property type="entry name" value="Proliferation-associated 2G4, a"/>
    <property type="match status" value="1"/>
</dbReference>
<dbReference type="PANTHER" id="PTHR10804">
    <property type="entry name" value="PROTEASE FAMILY M24 METHIONYL AMINOPEPTIDASE, AMINOPEPTIDASE P"/>
    <property type="match status" value="1"/>
</dbReference>
<dbReference type="EMBL" id="BRYA01000347">
    <property type="protein sequence ID" value="GMI47508.1"/>
    <property type="molecule type" value="Genomic_DNA"/>
</dbReference>
<dbReference type="InterPro" id="IPR036388">
    <property type="entry name" value="WH-like_DNA-bd_sf"/>
</dbReference>
<feature type="domain" description="Peptidase M24" evidence="3">
    <location>
        <begin position="44"/>
        <end position="258"/>
    </location>
</feature>
<dbReference type="InterPro" id="IPR036005">
    <property type="entry name" value="Creatinase/aminopeptidase-like"/>
</dbReference>
<sequence>MSAMVDDDDISLPSDDELEEETTEVAEEEEVARDLSSTEVVTKYLEASRITNLALETLIPHIVAGAKILDLIKIGEALITKSLDKIYNKKVNGKPVLKGMAFPVCLSVNEKICNYTPLASEAPEDGLVAGDMVKIDLGCHIDGYIAVAAHTVCVSSQGTTPELPGPSAGTVCAAAHNAMLVAAATIKAGNTNAQVTTALDKVCEAYGVKCISNVRMHQMKHFVIDGPKEIALRAPNVDEGEERVETCTFEENEVYCVDIAMSTGEGKGREGTDRTTVYKRNVDQTYKLRMKASHYLLKAVTDNFPTMPFSLRMVSDERQAKMGVKECVDHNLLSAYPVFNERDGVFVAHYKCTVLLMPGGTRRVTGLGLPEYFTTDKVLDEENRKMLEEIREKEEKKRKKAEAKKKKKKKAAGK</sequence>